<dbReference type="OrthoDB" id="5827962at2759"/>
<gene>
    <name evidence="2" type="ORF">AVEN_55338_1</name>
</gene>
<proteinExistence type="predicted"/>
<name>A0A4Y2DC38_ARAVE</name>
<reference evidence="2 3" key="1">
    <citation type="journal article" date="2019" name="Sci. Rep.">
        <title>Orb-weaving spider Araneus ventricosus genome elucidates the spidroin gene catalogue.</title>
        <authorList>
            <person name="Kono N."/>
            <person name="Nakamura H."/>
            <person name="Ohtoshi R."/>
            <person name="Moran D.A.P."/>
            <person name="Shinohara A."/>
            <person name="Yoshida Y."/>
            <person name="Fujiwara M."/>
            <person name="Mori M."/>
            <person name="Tomita M."/>
            <person name="Arakawa K."/>
        </authorList>
    </citation>
    <scope>NUCLEOTIDE SEQUENCE [LARGE SCALE GENOMIC DNA]</scope>
</reference>
<feature type="transmembrane region" description="Helical" evidence="1">
    <location>
        <begin position="12"/>
        <end position="31"/>
    </location>
</feature>
<keyword evidence="1" id="KW-1133">Transmembrane helix</keyword>
<keyword evidence="1" id="KW-0472">Membrane</keyword>
<sequence>MAASDEDSRIIVPFIPTLFHMSLAMVAVRFYNEFGLETLKKAFLEMESRNGPNLRSRVRPNLRSRIRETLLFIPPILRRRLPAAVERVESEISHWIYHHQYVDRFDHEKCTFFWKSDGTIDRIKTAQEISRNRNVDIRARFEIACMYCLANEVQVLWAAMQANRETKKYERSVTVSAMVRFWIRWAREGAKVSWIQAAQEYLNHQVPQRLTLYPVFRELMPEERRNFFCHLHGCNADDLRFCLYTVTKDEQEEIMKAWGAKVLEIHMNWPLAGGFLGIAKKAWKFLDGFHFCILLVSLLDRKDRTDCDFGYLADEFWNRSPCRFKEYAKEFGLSDLFTRGQIP</sequence>
<organism evidence="2 3">
    <name type="scientific">Araneus ventricosus</name>
    <name type="common">Orbweaver spider</name>
    <name type="synonym">Epeira ventricosa</name>
    <dbReference type="NCBI Taxonomy" id="182803"/>
    <lineage>
        <taxon>Eukaryota</taxon>
        <taxon>Metazoa</taxon>
        <taxon>Ecdysozoa</taxon>
        <taxon>Arthropoda</taxon>
        <taxon>Chelicerata</taxon>
        <taxon>Arachnida</taxon>
        <taxon>Araneae</taxon>
        <taxon>Araneomorphae</taxon>
        <taxon>Entelegynae</taxon>
        <taxon>Araneoidea</taxon>
        <taxon>Araneidae</taxon>
        <taxon>Araneus</taxon>
    </lineage>
</organism>
<keyword evidence="1" id="KW-0812">Transmembrane</keyword>
<evidence type="ECO:0000313" key="2">
    <source>
        <dbReference type="EMBL" id="GBM14343.1"/>
    </source>
</evidence>
<evidence type="ECO:0000313" key="3">
    <source>
        <dbReference type="Proteomes" id="UP000499080"/>
    </source>
</evidence>
<dbReference type="EMBL" id="BGPR01000342">
    <property type="protein sequence ID" value="GBM14343.1"/>
    <property type="molecule type" value="Genomic_DNA"/>
</dbReference>
<keyword evidence="3" id="KW-1185">Reference proteome</keyword>
<protein>
    <submittedName>
        <fullName evidence="2">Uncharacterized protein</fullName>
    </submittedName>
</protein>
<comment type="caution">
    <text evidence="2">The sequence shown here is derived from an EMBL/GenBank/DDBJ whole genome shotgun (WGS) entry which is preliminary data.</text>
</comment>
<dbReference type="Proteomes" id="UP000499080">
    <property type="component" value="Unassembled WGS sequence"/>
</dbReference>
<dbReference type="AlphaFoldDB" id="A0A4Y2DC38"/>
<evidence type="ECO:0000256" key="1">
    <source>
        <dbReference type="SAM" id="Phobius"/>
    </source>
</evidence>
<accession>A0A4Y2DC38</accession>